<dbReference type="GO" id="GO:0003700">
    <property type="term" value="F:DNA-binding transcription factor activity"/>
    <property type="evidence" value="ECO:0007669"/>
    <property type="project" value="InterPro"/>
</dbReference>
<dbReference type="Gene3D" id="1.10.10.10">
    <property type="entry name" value="Winged helix-like DNA-binding domain superfamily/Winged helix DNA-binding domain"/>
    <property type="match status" value="1"/>
</dbReference>
<evidence type="ECO:0000313" key="6">
    <source>
        <dbReference type="Proteomes" id="UP000749320"/>
    </source>
</evidence>
<accession>A0A921GB40</accession>
<dbReference type="EMBL" id="DYWV01000305">
    <property type="protein sequence ID" value="HJF41028.1"/>
    <property type="molecule type" value="Genomic_DNA"/>
</dbReference>
<dbReference type="InterPro" id="IPR036390">
    <property type="entry name" value="WH_DNA-bd_sf"/>
</dbReference>
<reference evidence="5" key="2">
    <citation type="submission" date="2021-09" db="EMBL/GenBank/DDBJ databases">
        <authorList>
            <person name="Gilroy R."/>
        </authorList>
    </citation>
    <scope>NUCLEOTIDE SEQUENCE</scope>
    <source>
        <strain evidence="5">CHK193-16274</strain>
    </source>
</reference>
<comment type="caution">
    <text evidence="5">The sequence shown here is derived from an EMBL/GenBank/DDBJ whole genome shotgun (WGS) entry which is preliminary data.</text>
</comment>
<keyword evidence="1" id="KW-0805">Transcription regulation</keyword>
<dbReference type="PANTHER" id="PTHR38445:SF9">
    <property type="entry name" value="HTH-TYPE TRANSCRIPTIONAL REPRESSOR YTRA"/>
    <property type="match status" value="1"/>
</dbReference>
<keyword evidence="2" id="KW-0238">DNA-binding</keyword>
<dbReference type="InterPro" id="IPR036388">
    <property type="entry name" value="WH-like_DNA-bd_sf"/>
</dbReference>
<gene>
    <name evidence="5" type="ORF">K8V91_08910</name>
</gene>
<dbReference type="SMART" id="SM00345">
    <property type="entry name" value="HTH_GNTR"/>
    <property type="match status" value="1"/>
</dbReference>
<dbReference type="PROSITE" id="PS50949">
    <property type="entry name" value="HTH_GNTR"/>
    <property type="match status" value="1"/>
</dbReference>
<dbReference type="AlphaFoldDB" id="A0A921GB40"/>
<organism evidence="5 6">
    <name type="scientific">Thomasclavelia spiroformis</name>
    <dbReference type="NCBI Taxonomy" id="29348"/>
    <lineage>
        <taxon>Bacteria</taxon>
        <taxon>Bacillati</taxon>
        <taxon>Bacillota</taxon>
        <taxon>Erysipelotrichia</taxon>
        <taxon>Erysipelotrichales</taxon>
        <taxon>Coprobacillaceae</taxon>
        <taxon>Thomasclavelia</taxon>
    </lineage>
</organism>
<reference evidence="5" key="1">
    <citation type="journal article" date="2021" name="PeerJ">
        <title>Extensive microbial diversity within the chicken gut microbiome revealed by metagenomics and culture.</title>
        <authorList>
            <person name="Gilroy R."/>
            <person name="Ravi A."/>
            <person name="Getino M."/>
            <person name="Pursley I."/>
            <person name="Horton D.L."/>
            <person name="Alikhan N.F."/>
            <person name="Baker D."/>
            <person name="Gharbi K."/>
            <person name="Hall N."/>
            <person name="Watson M."/>
            <person name="Adriaenssens E.M."/>
            <person name="Foster-Nyarko E."/>
            <person name="Jarju S."/>
            <person name="Secka A."/>
            <person name="Antonio M."/>
            <person name="Oren A."/>
            <person name="Chaudhuri R.R."/>
            <person name="La Ragione R."/>
            <person name="Hildebrand F."/>
            <person name="Pallen M.J."/>
        </authorList>
    </citation>
    <scope>NUCLEOTIDE SEQUENCE</scope>
    <source>
        <strain evidence="5">CHK193-16274</strain>
    </source>
</reference>
<feature type="domain" description="HTH gntR-type" evidence="4">
    <location>
        <begin position="1"/>
        <end position="63"/>
    </location>
</feature>
<dbReference type="Proteomes" id="UP000749320">
    <property type="component" value="Unassembled WGS sequence"/>
</dbReference>
<evidence type="ECO:0000256" key="3">
    <source>
        <dbReference type="ARBA" id="ARBA00023163"/>
    </source>
</evidence>
<sequence length="106" mass="12302">MASELLKKIVSERYPVGKKLPSIRQLAKIYHVSNNTVVKALQYLETQDIINNFRTNSYVVIKDSSQIQKNVITKEIINFLENMKNLGFEKEEILLLVSEYTKQCSH</sequence>
<keyword evidence="3" id="KW-0804">Transcription</keyword>
<proteinExistence type="predicted"/>
<dbReference type="GO" id="GO:0003677">
    <property type="term" value="F:DNA binding"/>
    <property type="evidence" value="ECO:0007669"/>
    <property type="project" value="UniProtKB-KW"/>
</dbReference>
<dbReference type="PANTHER" id="PTHR38445">
    <property type="entry name" value="HTH-TYPE TRANSCRIPTIONAL REPRESSOR YTRA"/>
    <property type="match status" value="1"/>
</dbReference>
<name>A0A921GB40_9FIRM</name>
<evidence type="ECO:0000256" key="1">
    <source>
        <dbReference type="ARBA" id="ARBA00023015"/>
    </source>
</evidence>
<dbReference type="InterPro" id="IPR000524">
    <property type="entry name" value="Tscrpt_reg_HTH_GntR"/>
</dbReference>
<evidence type="ECO:0000313" key="5">
    <source>
        <dbReference type="EMBL" id="HJF41028.1"/>
    </source>
</evidence>
<evidence type="ECO:0000259" key="4">
    <source>
        <dbReference type="PROSITE" id="PS50949"/>
    </source>
</evidence>
<protein>
    <submittedName>
        <fullName evidence="5">GntR family transcriptional regulator</fullName>
    </submittedName>
</protein>
<evidence type="ECO:0000256" key="2">
    <source>
        <dbReference type="ARBA" id="ARBA00023125"/>
    </source>
</evidence>
<dbReference type="SUPFAM" id="SSF46785">
    <property type="entry name" value="Winged helix' DNA-binding domain"/>
    <property type="match status" value="1"/>
</dbReference>
<dbReference type="Pfam" id="PF00392">
    <property type="entry name" value="GntR"/>
    <property type="match status" value="1"/>
</dbReference>